<evidence type="ECO:0000313" key="2">
    <source>
        <dbReference type="Proteomes" id="UP001217089"/>
    </source>
</evidence>
<name>A0ABQ9EV50_TEGGR</name>
<organism evidence="1 2">
    <name type="scientific">Tegillarca granosa</name>
    <name type="common">Malaysian cockle</name>
    <name type="synonym">Anadara granosa</name>
    <dbReference type="NCBI Taxonomy" id="220873"/>
    <lineage>
        <taxon>Eukaryota</taxon>
        <taxon>Metazoa</taxon>
        <taxon>Spiralia</taxon>
        <taxon>Lophotrochozoa</taxon>
        <taxon>Mollusca</taxon>
        <taxon>Bivalvia</taxon>
        <taxon>Autobranchia</taxon>
        <taxon>Pteriomorphia</taxon>
        <taxon>Arcoida</taxon>
        <taxon>Arcoidea</taxon>
        <taxon>Arcidae</taxon>
        <taxon>Tegillarca</taxon>
    </lineage>
</organism>
<accession>A0ABQ9EV50</accession>
<dbReference type="EMBL" id="JARBDR010000708">
    <property type="protein sequence ID" value="KAJ8307832.1"/>
    <property type="molecule type" value="Genomic_DNA"/>
</dbReference>
<reference evidence="1 2" key="1">
    <citation type="submission" date="2022-12" db="EMBL/GenBank/DDBJ databases">
        <title>Chromosome-level genome of Tegillarca granosa.</title>
        <authorList>
            <person name="Kim J."/>
        </authorList>
    </citation>
    <scope>NUCLEOTIDE SEQUENCE [LARGE SCALE GENOMIC DNA]</scope>
    <source>
        <strain evidence="1">Teg-2019</strain>
        <tissue evidence="1">Adductor muscle</tissue>
    </source>
</reference>
<protein>
    <submittedName>
        <fullName evidence="1">Uncharacterized protein</fullName>
    </submittedName>
</protein>
<dbReference type="Proteomes" id="UP001217089">
    <property type="component" value="Unassembled WGS sequence"/>
</dbReference>
<gene>
    <name evidence="1" type="ORF">KUTeg_014615</name>
</gene>
<keyword evidence="2" id="KW-1185">Reference proteome</keyword>
<evidence type="ECO:0000313" key="1">
    <source>
        <dbReference type="EMBL" id="KAJ8307832.1"/>
    </source>
</evidence>
<sequence length="150" mass="16512">MKVEKIVTKILLKCEDILLVVSVSELSKGQNAAEHFIDNMIQEENYIKNILANPEPLIMNEETEPTDFRRGLINSIKLEGTCHPRESIYCSDCHRTLQGVAGVVGKIGDTDGGVNSRFLYCPISGVPAMCGDSSNVKSKTPDLKKKKSES</sequence>
<proteinExistence type="predicted"/>
<comment type="caution">
    <text evidence="1">The sequence shown here is derived from an EMBL/GenBank/DDBJ whole genome shotgun (WGS) entry which is preliminary data.</text>
</comment>